<dbReference type="STRING" id="44941.A0A397UL73"/>
<evidence type="ECO:0000259" key="2">
    <source>
        <dbReference type="PROSITE" id="PS50238"/>
    </source>
</evidence>
<evidence type="ECO:0000256" key="1">
    <source>
        <dbReference type="SAM" id="MobiDB-lite"/>
    </source>
</evidence>
<dbReference type="AlphaFoldDB" id="A0A397UL73"/>
<dbReference type="InterPro" id="IPR012965">
    <property type="entry name" value="Msb1/Mug8_dom"/>
</dbReference>
<dbReference type="PANTHER" id="PTHR28093:SF1">
    <property type="entry name" value="MORPHOGENESIS-RELATED PROTEIN MSB1"/>
    <property type="match status" value="1"/>
</dbReference>
<dbReference type="SUPFAM" id="SSF48350">
    <property type="entry name" value="GTPase activation domain, GAP"/>
    <property type="match status" value="1"/>
</dbReference>
<feature type="region of interest" description="Disordered" evidence="1">
    <location>
        <begin position="457"/>
        <end position="476"/>
    </location>
</feature>
<dbReference type="PROSITE" id="PS50238">
    <property type="entry name" value="RHOGAP"/>
    <property type="match status" value="1"/>
</dbReference>
<dbReference type="SMART" id="SM00324">
    <property type="entry name" value="RhoGAP"/>
    <property type="match status" value="1"/>
</dbReference>
<dbReference type="Pfam" id="PF08101">
    <property type="entry name" value="Msb1-Mug8_dom"/>
    <property type="match status" value="1"/>
</dbReference>
<dbReference type="EMBL" id="QKWP01001302">
    <property type="protein sequence ID" value="RIB09988.1"/>
    <property type="molecule type" value="Genomic_DNA"/>
</dbReference>
<feature type="domain" description="Rho-GAP" evidence="2">
    <location>
        <begin position="46"/>
        <end position="239"/>
    </location>
</feature>
<evidence type="ECO:0000313" key="4">
    <source>
        <dbReference type="Proteomes" id="UP000266673"/>
    </source>
</evidence>
<name>A0A397UL73_9GLOM</name>
<comment type="caution">
    <text evidence="3">The sequence shown here is derived from an EMBL/GenBank/DDBJ whole genome shotgun (WGS) entry which is preliminary data.</text>
</comment>
<dbReference type="InterPro" id="IPR000198">
    <property type="entry name" value="RhoGAP_dom"/>
</dbReference>
<dbReference type="Gene3D" id="1.10.555.10">
    <property type="entry name" value="Rho GTPase activation protein"/>
    <property type="match status" value="1"/>
</dbReference>
<dbReference type="OrthoDB" id="3362494at2759"/>
<proteinExistence type="predicted"/>
<accession>A0A397UL73</accession>
<dbReference type="Proteomes" id="UP000266673">
    <property type="component" value="Unassembled WGS sequence"/>
</dbReference>
<organism evidence="3 4">
    <name type="scientific">Gigaspora rosea</name>
    <dbReference type="NCBI Taxonomy" id="44941"/>
    <lineage>
        <taxon>Eukaryota</taxon>
        <taxon>Fungi</taxon>
        <taxon>Fungi incertae sedis</taxon>
        <taxon>Mucoromycota</taxon>
        <taxon>Glomeromycotina</taxon>
        <taxon>Glomeromycetes</taxon>
        <taxon>Diversisporales</taxon>
        <taxon>Gigasporaceae</taxon>
        <taxon>Gigaspora</taxon>
    </lineage>
</organism>
<dbReference type="InterPro" id="IPR008936">
    <property type="entry name" value="Rho_GTPase_activation_prot"/>
</dbReference>
<reference evidence="3 4" key="1">
    <citation type="submission" date="2018-06" db="EMBL/GenBank/DDBJ databases">
        <title>Comparative genomics reveals the genomic features of Rhizophagus irregularis, R. cerebriforme, R. diaphanum and Gigaspora rosea, and their symbiotic lifestyle signature.</title>
        <authorList>
            <person name="Morin E."/>
            <person name="San Clemente H."/>
            <person name="Chen E.C.H."/>
            <person name="De La Providencia I."/>
            <person name="Hainaut M."/>
            <person name="Kuo A."/>
            <person name="Kohler A."/>
            <person name="Murat C."/>
            <person name="Tang N."/>
            <person name="Roy S."/>
            <person name="Loubradou J."/>
            <person name="Henrissat B."/>
            <person name="Grigoriev I.V."/>
            <person name="Corradi N."/>
            <person name="Roux C."/>
            <person name="Martin F.M."/>
        </authorList>
    </citation>
    <scope>NUCLEOTIDE SEQUENCE [LARGE SCALE GENOMIC DNA]</scope>
    <source>
        <strain evidence="3 4">DAOM 194757</strain>
    </source>
</reference>
<dbReference type="GO" id="GO:0007165">
    <property type="term" value="P:signal transduction"/>
    <property type="evidence" value="ECO:0007669"/>
    <property type="project" value="InterPro"/>
</dbReference>
<dbReference type="InterPro" id="IPR037508">
    <property type="entry name" value="Msb1/Mug8"/>
</dbReference>
<protein>
    <recommendedName>
        <fullName evidence="2">Rho-GAP domain-containing protein</fullName>
    </recommendedName>
</protein>
<keyword evidence="4" id="KW-1185">Reference proteome</keyword>
<dbReference type="PANTHER" id="PTHR28093">
    <property type="entry name" value="MORPHOGENESIS-RELATED PROTEIN MSB1"/>
    <property type="match status" value="1"/>
</dbReference>
<evidence type="ECO:0000313" key="3">
    <source>
        <dbReference type="EMBL" id="RIB09988.1"/>
    </source>
</evidence>
<sequence length="907" mass="104846">MFRSARLSLQKKRDSLTRTLSKNGLVKGGGSLKRGMTIKKAKRDVAEFVSLEELHLIVKRCADEIRARGLYEVDIFKPVRIGDSIDDIRHLISCMLQEDRTLFEEEVQGQNIHNVVSAMKWALRHSSTALVPYQYYEEFVRYEQEWDYDPSKGSFKQFLCYLPKQNQEILTELFEVCSQVTAESHINKMSVQRLVKSLALCILSDQDNSLQNFDTAYTEWKKCSSACLHLFLAYLRELDYSSPEPLNPRLTILLDNYVEYRKMSVTSAYFEHPLPDVTVDDFPKARSRKQSVVTFAQTTEITTSRERIKTFVETSDSRPVSILRVTREIPSSEITTETRTFKCRTIVSPMMTIDEKQNVEKMWEQFQNSGIGALSDDFLKLYFSLEDKARAPINATYDLMFNEFSRKGFKSFHLDLPKIVIDNPNTTLDQSSSSYQISDQTFDQTLNSSLLDPTLLPINSTIPQDDDDSNDGIKKLRNDSGISVRDSLLVWDKFSESGFRDSREDLTAVRPPSIKEESISDINKKDLAITFDIDEENESRNSVQSSSISARKSFRESLKGRKKLVKFRSLRKSKTHSIDSHSFVSENSSEKIFSDDDEDWDDWDIISSEDLPITTHLSIETVDEIFPYVWMETTASDQGDRWGDWVFIEPRKGLVHECEWVMIEDKAQVFSEQQQQVIRSSRRRKMSAISAFSIPWIRGKGKSRPVSKVSKISGISGVSSVLPPPPASLAQFNRARTDDDMNLFTNYKFGKQKSATRITKKNIEPIMWQNMTQTSHTVQAEYAVENEMGGMTYKGYHQYETATQYTQGYLNEEQYYDNSEETFEQPQSNSMYQDNQNEYQDDTYLEDEYQQEYNNEVENQDQMIYNNNYNYSSDENTRSFYGQPSILQVLYPTKLEPISGRVTQINI</sequence>
<gene>
    <name evidence="3" type="ORF">C2G38_2207309</name>
</gene>